<keyword evidence="3" id="KW-1185">Reference proteome</keyword>
<gene>
    <name evidence="2" type="ORF">Fcan01_24120</name>
</gene>
<keyword evidence="1" id="KW-0472">Membrane</keyword>
<reference evidence="2 3" key="1">
    <citation type="submission" date="2015-12" db="EMBL/GenBank/DDBJ databases">
        <title>The genome of Folsomia candida.</title>
        <authorList>
            <person name="Faddeeva A."/>
            <person name="Derks M.F."/>
            <person name="Anvar Y."/>
            <person name="Smit S."/>
            <person name="Van Straalen N."/>
            <person name="Roelofs D."/>
        </authorList>
    </citation>
    <scope>NUCLEOTIDE SEQUENCE [LARGE SCALE GENOMIC DNA]</scope>
    <source>
        <strain evidence="2 3">VU population</strain>
        <tissue evidence="2">Whole body</tissue>
    </source>
</reference>
<evidence type="ECO:0000256" key="1">
    <source>
        <dbReference type="SAM" id="Phobius"/>
    </source>
</evidence>
<sequence length="313" mass="35647">MHCLFVAVPAERDRAYQPVFLDYIIRSFVWAGIVLPPQLMFIWVILHLDPGIIISSFVISKYPAVTKALSKVPLSSTTNFILNTAVFLVRYTIALIVAMDLFRGFILLGIAALMGTQLFKNLVDFAHAYFDRVVILGRQSTMKHILELTPTLPNHKYFIAEICMKLMLGVCLAVALPLPVTLVFLELYPLHFLMDVNFIGSNAIFAIIFRYGAAIVVFDEFVKAANAFFIVGLMVTCSASDVLQDPIMGSDSSYPDLPSRLQELELYNKMYIWMKYTNQNFCSYSVPPLFFSTFLSLCSYTLERFEWRENWIS</sequence>
<accession>A0A226D7I4</accession>
<feature type="transmembrane region" description="Helical" evidence="1">
    <location>
        <begin position="166"/>
        <end position="185"/>
    </location>
</feature>
<keyword evidence="1" id="KW-1133">Transmembrane helix</keyword>
<protein>
    <submittedName>
        <fullName evidence="2">Uncharacterized protein</fullName>
    </submittedName>
</protein>
<dbReference type="AlphaFoldDB" id="A0A226D7I4"/>
<evidence type="ECO:0000313" key="3">
    <source>
        <dbReference type="Proteomes" id="UP000198287"/>
    </source>
</evidence>
<dbReference type="EMBL" id="LNIX01000030">
    <property type="protein sequence ID" value="OXA41103.1"/>
    <property type="molecule type" value="Genomic_DNA"/>
</dbReference>
<organism evidence="2 3">
    <name type="scientific">Folsomia candida</name>
    <name type="common">Springtail</name>
    <dbReference type="NCBI Taxonomy" id="158441"/>
    <lineage>
        <taxon>Eukaryota</taxon>
        <taxon>Metazoa</taxon>
        <taxon>Ecdysozoa</taxon>
        <taxon>Arthropoda</taxon>
        <taxon>Hexapoda</taxon>
        <taxon>Collembola</taxon>
        <taxon>Entomobryomorpha</taxon>
        <taxon>Isotomoidea</taxon>
        <taxon>Isotomidae</taxon>
        <taxon>Proisotominae</taxon>
        <taxon>Folsomia</taxon>
    </lineage>
</organism>
<keyword evidence="1" id="KW-0812">Transmembrane</keyword>
<proteinExistence type="predicted"/>
<feature type="transmembrane region" description="Helical" evidence="1">
    <location>
        <begin position="197"/>
        <end position="218"/>
    </location>
</feature>
<evidence type="ECO:0000313" key="2">
    <source>
        <dbReference type="EMBL" id="OXA41103.1"/>
    </source>
</evidence>
<dbReference type="Proteomes" id="UP000198287">
    <property type="component" value="Unassembled WGS sequence"/>
</dbReference>
<name>A0A226D7I4_FOLCA</name>
<comment type="caution">
    <text evidence="2">The sequence shown here is derived from an EMBL/GenBank/DDBJ whole genome shotgun (WGS) entry which is preliminary data.</text>
</comment>